<keyword evidence="2" id="KW-1185">Reference proteome</keyword>
<proteinExistence type="predicted"/>
<dbReference type="EMBL" id="VSKK01000002">
    <property type="protein sequence ID" value="TYB77181.1"/>
    <property type="molecule type" value="Genomic_DNA"/>
</dbReference>
<dbReference type="OrthoDB" id="659408at2"/>
<keyword evidence="1" id="KW-0378">Hydrolase</keyword>
<dbReference type="Proteomes" id="UP000323720">
    <property type="component" value="Unassembled WGS sequence"/>
</dbReference>
<evidence type="ECO:0000313" key="2">
    <source>
        <dbReference type="Proteomes" id="UP000323720"/>
    </source>
</evidence>
<dbReference type="InterPro" id="IPR029058">
    <property type="entry name" value="AB_hydrolase_fold"/>
</dbReference>
<dbReference type="GO" id="GO:0016787">
    <property type="term" value="F:hydrolase activity"/>
    <property type="evidence" value="ECO:0007669"/>
    <property type="project" value="UniProtKB-KW"/>
</dbReference>
<organism evidence="1 2">
    <name type="scientific">Bizionia myxarmorum</name>
    <dbReference type="NCBI Taxonomy" id="291186"/>
    <lineage>
        <taxon>Bacteria</taxon>
        <taxon>Pseudomonadati</taxon>
        <taxon>Bacteroidota</taxon>
        <taxon>Flavobacteriia</taxon>
        <taxon>Flavobacteriales</taxon>
        <taxon>Flavobacteriaceae</taxon>
        <taxon>Bizionia</taxon>
    </lineage>
</organism>
<dbReference type="AlphaFoldDB" id="A0A5D0R8H2"/>
<gene>
    <name evidence="1" type="ORF">ES674_10890</name>
</gene>
<reference evidence="1 2" key="1">
    <citation type="submission" date="2019-08" db="EMBL/GenBank/DDBJ databases">
        <title>Genomes of Antarctic Bizionia species.</title>
        <authorList>
            <person name="Bowman J.P."/>
        </authorList>
    </citation>
    <scope>NUCLEOTIDE SEQUENCE [LARGE SCALE GENOMIC DNA]</scope>
    <source>
        <strain evidence="1 2">ADA-4</strain>
    </source>
</reference>
<name>A0A5D0R8H2_9FLAO</name>
<evidence type="ECO:0000313" key="1">
    <source>
        <dbReference type="EMBL" id="TYB77181.1"/>
    </source>
</evidence>
<accession>A0A5D0R8H2</accession>
<sequence>MNQDIVHVYFMPGMAANPSIFEHIKLPKHQFEIHWLEWLIPETDESLSNYALRLTKGIKHDKVALIGVSFGGIVVQEMSKHIPLVRLIIISSVKSKNELPKRLKFMRITKGYNLIPTSIINNIDFLAKYAFGETVKKRVELYKKYLSITDPKYLNWAIKEMVNWNQVKSAQNLIHIHGSDDHVFPYKYIQNCITVENGTHIMVLNKYRWFNKHLPKLILEGTDPTC</sequence>
<protein>
    <submittedName>
        <fullName evidence="1">Alpha/beta hydrolase</fullName>
    </submittedName>
</protein>
<dbReference type="RefSeq" id="WP_148404058.1">
    <property type="nucleotide sequence ID" value="NZ_VSKK01000002.1"/>
</dbReference>
<dbReference type="SUPFAM" id="SSF53474">
    <property type="entry name" value="alpha/beta-Hydrolases"/>
    <property type="match status" value="1"/>
</dbReference>
<comment type="caution">
    <text evidence="1">The sequence shown here is derived from an EMBL/GenBank/DDBJ whole genome shotgun (WGS) entry which is preliminary data.</text>
</comment>
<dbReference type="Gene3D" id="3.40.50.1820">
    <property type="entry name" value="alpha/beta hydrolase"/>
    <property type="match status" value="1"/>
</dbReference>